<evidence type="ECO:0000256" key="1">
    <source>
        <dbReference type="ARBA" id="ARBA00004479"/>
    </source>
</evidence>
<keyword evidence="4" id="KW-0677">Repeat</keyword>
<dbReference type="EMBL" id="CACRXK020006614">
    <property type="protein sequence ID" value="CAB4009912.1"/>
    <property type="molecule type" value="Genomic_DNA"/>
</dbReference>
<feature type="non-terminal residue" evidence="8">
    <location>
        <position position="1"/>
    </location>
</feature>
<evidence type="ECO:0000256" key="2">
    <source>
        <dbReference type="ARBA" id="ARBA00022692"/>
    </source>
</evidence>
<comment type="caution">
    <text evidence="8">The sequence shown here is derived from an EMBL/GenBank/DDBJ whole genome shotgun (WGS) entry which is preliminary data.</text>
</comment>
<keyword evidence="3" id="KW-0732">Signal</keyword>
<dbReference type="OrthoDB" id="6018612at2759"/>
<evidence type="ECO:0000256" key="6">
    <source>
        <dbReference type="ARBA" id="ARBA00023136"/>
    </source>
</evidence>
<reference evidence="8" key="1">
    <citation type="submission" date="2020-04" db="EMBL/GenBank/DDBJ databases">
        <authorList>
            <person name="Alioto T."/>
            <person name="Alioto T."/>
            <person name="Gomez Garrido J."/>
        </authorList>
    </citation>
    <scope>NUCLEOTIDE SEQUENCE</scope>
    <source>
        <strain evidence="8">A484AB</strain>
    </source>
</reference>
<dbReference type="InterPro" id="IPR001893">
    <property type="entry name" value="Cys-rich_GLG1_repeat"/>
</dbReference>
<sequence length="282" mass="32564">MTSKYFERSRFVAVFVVFSQLMLSESVSLNGTNLRNVEALMNKNINKGLSWADPTKPRVVLKGKDQEGMTYKLTHDERCREDIEDYCAQESRKAGNYDLLLCLQNQIKEDELSDECHQAIWEYKTKLVHNPVFEAPVIDICRDDWQKIDECKAIQPNTGDLVLCLVGNKDGIQNARCKHIVNKLAQIVFTDYRLLKNFYKDCTADVKKFQCSMEEGDQHTQGSTLECLEDNEANLTAKCRHRVLRVAELQSDDYHMNRALYYACRDDREHFCPSVESGQGRV</sequence>
<dbReference type="PANTHER" id="PTHR11884:SF1">
    <property type="entry name" value="GOLGI APPARATUS PROTEIN 1"/>
    <property type="match status" value="1"/>
</dbReference>
<evidence type="ECO:0000313" key="9">
    <source>
        <dbReference type="Proteomes" id="UP001152795"/>
    </source>
</evidence>
<dbReference type="PROSITE" id="PS51289">
    <property type="entry name" value="GLG1_C_RICH"/>
    <property type="match status" value="1"/>
</dbReference>
<evidence type="ECO:0000256" key="4">
    <source>
        <dbReference type="ARBA" id="ARBA00022737"/>
    </source>
</evidence>
<keyword evidence="6" id="KW-0472">Membrane</keyword>
<proteinExistence type="predicted"/>
<evidence type="ECO:0000256" key="5">
    <source>
        <dbReference type="ARBA" id="ARBA00022989"/>
    </source>
</evidence>
<comment type="subcellular location">
    <subcellularLocation>
        <location evidence="1">Membrane</location>
        <topology evidence="1">Single-pass type I membrane protein</topology>
    </subcellularLocation>
</comment>
<dbReference type="AlphaFoldDB" id="A0A6S7IWI0"/>
<protein>
    <submittedName>
        <fullName evidence="8">Golgi apparatus 1-like</fullName>
    </submittedName>
</protein>
<dbReference type="PANTHER" id="PTHR11884">
    <property type="entry name" value="SELECTIN LIGAND RELATED"/>
    <property type="match status" value="1"/>
</dbReference>
<keyword evidence="7" id="KW-0325">Glycoprotein</keyword>
<dbReference type="Proteomes" id="UP001152795">
    <property type="component" value="Unassembled WGS sequence"/>
</dbReference>
<dbReference type="InterPro" id="IPR039728">
    <property type="entry name" value="GLG1"/>
</dbReference>
<dbReference type="Pfam" id="PF00839">
    <property type="entry name" value="Cys_rich_FGFR"/>
    <property type="match status" value="3"/>
</dbReference>
<evidence type="ECO:0000256" key="7">
    <source>
        <dbReference type="ARBA" id="ARBA00023180"/>
    </source>
</evidence>
<dbReference type="GO" id="GO:0000139">
    <property type="term" value="C:Golgi membrane"/>
    <property type="evidence" value="ECO:0007669"/>
    <property type="project" value="InterPro"/>
</dbReference>
<evidence type="ECO:0000256" key="3">
    <source>
        <dbReference type="ARBA" id="ARBA00022729"/>
    </source>
</evidence>
<accession>A0A6S7IWI0</accession>
<name>A0A6S7IWI0_PARCT</name>
<organism evidence="8 9">
    <name type="scientific">Paramuricea clavata</name>
    <name type="common">Red gorgonian</name>
    <name type="synonym">Violescent sea-whip</name>
    <dbReference type="NCBI Taxonomy" id="317549"/>
    <lineage>
        <taxon>Eukaryota</taxon>
        <taxon>Metazoa</taxon>
        <taxon>Cnidaria</taxon>
        <taxon>Anthozoa</taxon>
        <taxon>Octocorallia</taxon>
        <taxon>Malacalcyonacea</taxon>
        <taxon>Plexauridae</taxon>
        <taxon>Paramuricea</taxon>
    </lineage>
</organism>
<keyword evidence="2" id="KW-0812">Transmembrane</keyword>
<evidence type="ECO:0000313" key="8">
    <source>
        <dbReference type="EMBL" id="CAB4009912.1"/>
    </source>
</evidence>
<gene>
    <name evidence="8" type="ORF">PACLA_8A052064</name>
</gene>
<keyword evidence="5" id="KW-1133">Transmembrane helix</keyword>
<keyword evidence="9" id="KW-1185">Reference proteome</keyword>
<dbReference type="InterPro" id="IPR017873">
    <property type="entry name" value="Cys-rich_GLG1_repeat_euk"/>
</dbReference>